<dbReference type="GO" id="GO:0020037">
    <property type="term" value="F:heme binding"/>
    <property type="evidence" value="ECO:0007669"/>
    <property type="project" value="InterPro"/>
</dbReference>
<evidence type="ECO:0000256" key="1">
    <source>
        <dbReference type="ARBA" id="ARBA00010617"/>
    </source>
</evidence>
<dbReference type="InterPro" id="IPR001128">
    <property type="entry name" value="Cyt_P450"/>
</dbReference>
<comment type="caution">
    <text evidence="4">The sequence shown here is derived from an EMBL/GenBank/DDBJ whole genome shotgun (WGS) entry which is preliminary data.</text>
</comment>
<protein>
    <submittedName>
        <fullName evidence="4">Cytochrome P450 2U1</fullName>
    </submittedName>
</protein>
<dbReference type="GO" id="GO:0005506">
    <property type="term" value="F:iron ion binding"/>
    <property type="evidence" value="ECO:0007669"/>
    <property type="project" value="InterPro"/>
</dbReference>
<evidence type="ECO:0000256" key="2">
    <source>
        <dbReference type="ARBA" id="ARBA00022723"/>
    </source>
</evidence>
<dbReference type="Pfam" id="PF00067">
    <property type="entry name" value="p450"/>
    <property type="match status" value="1"/>
</dbReference>
<accession>A0A1R1YH43</accession>
<dbReference type="AlphaFoldDB" id="A0A1R1YH43"/>
<evidence type="ECO:0000313" key="4">
    <source>
        <dbReference type="EMBL" id="OMJ26238.1"/>
    </source>
</evidence>
<evidence type="ECO:0000256" key="3">
    <source>
        <dbReference type="ARBA" id="ARBA00023004"/>
    </source>
</evidence>
<dbReference type="OrthoDB" id="3934656at2759"/>
<sequence length="239" mass="27734">MIKWRRELIENNKFDNERTNILQMHLVAISTSNKKPIWDDKVVTEMATSVVAGVDTTRITMTWLTIYYMLYPNVYKKKSWVKLKSNNLIMATRSLLGCKRKSFHTLLSVPKCSSDILGYSIPQDIEVAAFIPGTHNDTEVWDNPRFFTPDRFINPRGDELINEMFAFFNHLAWIEIFLTIPKMLKNSDIELPANSNFGLNVLDPNRSNQPLLPKDITFASRPPAYPDTDYNVLIKKRIY</sequence>
<dbReference type="PANTHER" id="PTHR24300:SF375">
    <property type="entry name" value="CYTOCHROME P450 FAMILY"/>
    <property type="match status" value="1"/>
</dbReference>
<dbReference type="InterPro" id="IPR036396">
    <property type="entry name" value="Cyt_P450_sf"/>
</dbReference>
<keyword evidence="3" id="KW-0408">Iron</keyword>
<proteinExistence type="inferred from homology"/>
<reference evidence="5" key="1">
    <citation type="submission" date="2017-01" db="EMBL/GenBank/DDBJ databases">
        <authorList>
            <person name="Wang Y."/>
            <person name="White M."/>
            <person name="Kvist S."/>
            <person name="Moncalvo J.-M."/>
        </authorList>
    </citation>
    <scope>NUCLEOTIDE SEQUENCE [LARGE SCALE GENOMIC DNA]</scope>
    <source>
        <strain evidence="5">ID-206-W2</strain>
    </source>
</reference>
<dbReference type="GO" id="GO:0005737">
    <property type="term" value="C:cytoplasm"/>
    <property type="evidence" value="ECO:0007669"/>
    <property type="project" value="TreeGrafter"/>
</dbReference>
<dbReference type="GO" id="GO:0016712">
    <property type="term" value="F:oxidoreductase activity, acting on paired donors, with incorporation or reduction of molecular oxygen, reduced flavin or flavoprotein as one donor, and incorporation of one atom of oxygen"/>
    <property type="evidence" value="ECO:0007669"/>
    <property type="project" value="TreeGrafter"/>
</dbReference>
<dbReference type="GO" id="GO:0006805">
    <property type="term" value="P:xenobiotic metabolic process"/>
    <property type="evidence" value="ECO:0007669"/>
    <property type="project" value="TreeGrafter"/>
</dbReference>
<dbReference type="InterPro" id="IPR050182">
    <property type="entry name" value="Cytochrome_P450_fam2"/>
</dbReference>
<dbReference type="GO" id="GO:0006082">
    <property type="term" value="P:organic acid metabolic process"/>
    <property type="evidence" value="ECO:0007669"/>
    <property type="project" value="TreeGrafter"/>
</dbReference>
<gene>
    <name evidence="4" type="ORF">AYI69_g4045</name>
</gene>
<dbReference type="PANTHER" id="PTHR24300">
    <property type="entry name" value="CYTOCHROME P450 508A4-RELATED"/>
    <property type="match status" value="1"/>
</dbReference>
<comment type="similarity">
    <text evidence="1">Belongs to the cytochrome P450 family.</text>
</comment>
<keyword evidence="5" id="KW-1185">Reference proteome</keyword>
<keyword evidence="2" id="KW-0479">Metal-binding</keyword>
<dbReference type="SUPFAM" id="SSF48264">
    <property type="entry name" value="Cytochrome P450"/>
    <property type="match status" value="1"/>
</dbReference>
<evidence type="ECO:0000313" key="5">
    <source>
        <dbReference type="Proteomes" id="UP000187429"/>
    </source>
</evidence>
<organism evidence="4 5">
    <name type="scientific">Smittium culicis</name>
    <dbReference type="NCBI Taxonomy" id="133412"/>
    <lineage>
        <taxon>Eukaryota</taxon>
        <taxon>Fungi</taxon>
        <taxon>Fungi incertae sedis</taxon>
        <taxon>Zoopagomycota</taxon>
        <taxon>Kickxellomycotina</taxon>
        <taxon>Harpellomycetes</taxon>
        <taxon>Harpellales</taxon>
        <taxon>Legeriomycetaceae</taxon>
        <taxon>Smittium</taxon>
    </lineage>
</organism>
<dbReference type="Proteomes" id="UP000187429">
    <property type="component" value="Unassembled WGS sequence"/>
</dbReference>
<dbReference type="Gene3D" id="1.10.630.10">
    <property type="entry name" value="Cytochrome P450"/>
    <property type="match status" value="2"/>
</dbReference>
<name>A0A1R1YH43_9FUNG</name>
<dbReference type="EMBL" id="LSSM01001508">
    <property type="protein sequence ID" value="OMJ26238.1"/>
    <property type="molecule type" value="Genomic_DNA"/>
</dbReference>